<evidence type="ECO:0008006" key="4">
    <source>
        <dbReference type="Google" id="ProtNLM"/>
    </source>
</evidence>
<name>A0ABN2MM05_9MICO</name>
<gene>
    <name evidence="2" type="ORF">GCM10009750_10550</name>
</gene>
<accession>A0ABN2MM05</accession>
<proteinExistence type="predicted"/>
<dbReference type="Proteomes" id="UP001501746">
    <property type="component" value="Unassembled WGS sequence"/>
</dbReference>
<feature type="compositionally biased region" description="Low complexity" evidence="1">
    <location>
        <begin position="17"/>
        <end position="34"/>
    </location>
</feature>
<protein>
    <recommendedName>
        <fullName evidence="4">Glutaminase</fullName>
    </recommendedName>
</protein>
<dbReference type="RefSeq" id="WP_246205249.1">
    <property type="nucleotide sequence ID" value="NZ_BAAANK010000002.1"/>
</dbReference>
<evidence type="ECO:0000256" key="1">
    <source>
        <dbReference type="SAM" id="MobiDB-lite"/>
    </source>
</evidence>
<comment type="caution">
    <text evidence="2">The sequence shown here is derived from an EMBL/GenBank/DDBJ whole genome shotgun (WGS) entry which is preliminary data.</text>
</comment>
<organism evidence="2 3">
    <name type="scientific">Agromyces salentinus</name>
    <dbReference type="NCBI Taxonomy" id="269421"/>
    <lineage>
        <taxon>Bacteria</taxon>
        <taxon>Bacillati</taxon>
        <taxon>Actinomycetota</taxon>
        <taxon>Actinomycetes</taxon>
        <taxon>Micrococcales</taxon>
        <taxon>Microbacteriaceae</taxon>
        <taxon>Agromyces</taxon>
    </lineage>
</organism>
<keyword evidence="3" id="KW-1185">Reference proteome</keyword>
<reference evidence="2 3" key="1">
    <citation type="journal article" date="2019" name="Int. J. Syst. Evol. Microbiol.">
        <title>The Global Catalogue of Microorganisms (GCM) 10K type strain sequencing project: providing services to taxonomists for standard genome sequencing and annotation.</title>
        <authorList>
            <consortium name="The Broad Institute Genomics Platform"/>
            <consortium name="The Broad Institute Genome Sequencing Center for Infectious Disease"/>
            <person name="Wu L."/>
            <person name="Ma J."/>
        </authorList>
    </citation>
    <scope>NUCLEOTIDE SEQUENCE [LARGE SCALE GENOMIC DNA]</scope>
    <source>
        <strain evidence="2 3">JCM 14323</strain>
    </source>
</reference>
<feature type="region of interest" description="Disordered" evidence="1">
    <location>
        <begin position="1"/>
        <end position="34"/>
    </location>
</feature>
<sequence>MTPNPALDGSGADRPDAAAAASSSAPSRPVAGRPHEAAAALVRRLVAEAATELEAADARRETLAEYIAERRVLGFPRAARMTPVARVWRLGVLLVAEDGGLHGTGRVVRAERAARRSITAESVAEQRALRAAAVKGGIAEGETVDFDARPVDLDELARDAASGPLVVRDGAVLVRWSPSQPDALAPFERYLAERVELLAHPPERA</sequence>
<evidence type="ECO:0000313" key="2">
    <source>
        <dbReference type="EMBL" id="GAA1828825.1"/>
    </source>
</evidence>
<evidence type="ECO:0000313" key="3">
    <source>
        <dbReference type="Proteomes" id="UP001501746"/>
    </source>
</evidence>
<dbReference type="EMBL" id="BAAANK010000002">
    <property type="protein sequence ID" value="GAA1828825.1"/>
    <property type="molecule type" value="Genomic_DNA"/>
</dbReference>